<dbReference type="Proteomes" id="UP000007392">
    <property type="component" value="Chromosome"/>
</dbReference>
<dbReference type="AlphaFoldDB" id="I0BNP0"/>
<dbReference type="RefSeq" id="WP_014652017.1">
    <property type="nucleotide sequence ID" value="NC_017672.3"/>
</dbReference>
<dbReference type="Gene3D" id="2.30.110.10">
    <property type="entry name" value="Electron Transport, Fmn-binding Protein, Chain A"/>
    <property type="match status" value="1"/>
</dbReference>
<dbReference type="PATRIC" id="fig|997761.3.peg.5052"/>
<dbReference type="HOGENOM" id="CLU_1718154_0_0_9"/>
<evidence type="ECO:0000313" key="2">
    <source>
        <dbReference type="Proteomes" id="UP000007392"/>
    </source>
</evidence>
<reference evidence="1 2" key="1">
    <citation type="submission" date="2013-06" db="EMBL/GenBank/DDBJ databases">
        <title>Complete genome sequence of Paenibacillus mucilaginosus K02.</title>
        <authorList>
            <person name="Xiao B."/>
            <person name="Sun L."/>
            <person name="Xiao L."/>
            <person name="Lian B."/>
        </authorList>
    </citation>
    <scope>NUCLEOTIDE SEQUENCE [LARGE SCALE GENOMIC DNA]</scope>
    <source>
        <strain evidence="1 2">K02</strain>
    </source>
</reference>
<name>I0BNP0_9BACL</name>
<gene>
    <name evidence="1" type="ORF">B2K_25435</name>
</gene>
<protein>
    <submittedName>
        <fullName evidence="1">Pyridoxamine 5-phosphate oxidase</fullName>
    </submittedName>
</protein>
<accession>I0BNP0</accession>
<dbReference type="InterPro" id="IPR012349">
    <property type="entry name" value="Split_barrel_FMN-bd"/>
</dbReference>
<proteinExistence type="predicted"/>
<sequence length="147" mass="16957">MIRDTRRSFELEPFLQKPLFAHLSTQSMEGPRHSPVWFLWEEGSLWIIGTSADTFPDRIRSQSSCALGIVDYDPGSGLVLHAGFRGRAEVLPYDRERGRRLLARYLGPDQELWDPRFRGFGDGSVLIRFTPDTVVVRDQSYEVRSRE</sequence>
<evidence type="ECO:0000313" key="1">
    <source>
        <dbReference type="EMBL" id="AFH63987.1"/>
    </source>
</evidence>
<dbReference type="KEGG" id="pmw:B2K_25435"/>
<organism evidence="1 2">
    <name type="scientific">Paenibacillus mucilaginosus K02</name>
    <dbReference type="NCBI Taxonomy" id="997761"/>
    <lineage>
        <taxon>Bacteria</taxon>
        <taxon>Bacillati</taxon>
        <taxon>Bacillota</taxon>
        <taxon>Bacilli</taxon>
        <taxon>Bacillales</taxon>
        <taxon>Paenibacillaceae</taxon>
        <taxon>Paenibacillus</taxon>
    </lineage>
</organism>
<dbReference type="SUPFAM" id="SSF50475">
    <property type="entry name" value="FMN-binding split barrel"/>
    <property type="match status" value="1"/>
</dbReference>
<dbReference type="OrthoDB" id="2664130at2"/>
<dbReference type="EMBL" id="CP003422">
    <property type="protein sequence ID" value="AFH63987.1"/>
    <property type="molecule type" value="Genomic_DNA"/>
</dbReference>